<dbReference type="Proteomes" id="UP001596060">
    <property type="component" value="Unassembled WGS sequence"/>
</dbReference>
<proteinExistence type="predicted"/>
<accession>A0ABW0PBQ4</accession>
<protein>
    <submittedName>
        <fullName evidence="1">Uncharacterized protein</fullName>
    </submittedName>
</protein>
<organism evidence="1 2">
    <name type="scientific">Bosea massiliensis</name>
    <dbReference type="NCBI Taxonomy" id="151419"/>
    <lineage>
        <taxon>Bacteria</taxon>
        <taxon>Pseudomonadati</taxon>
        <taxon>Pseudomonadota</taxon>
        <taxon>Alphaproteobacteria</taxon>
        <taxon>Hyphomicrobiales</taxon>
        <taxon>Boseaceae</taxon>
        <taxon>Bosea</taxon>
    </lineage>
</organism>
<evidence type="ECO:0000313" key="2">
    <source>
        <dbReference type="Proteomes" id="UP001596060"/>
    </source>
</evidence>
<dbReference type="EMBL" id="JBHSLU010000161">
    <property type="protein sequence ID" value="MFC5509292.1"/>
    <property type="molecule type" value="Genomic_DNA"/>
</dbReference>
<gene>
    <name evidence="1" type="ORF">ACFPN9_29185</name>
</gene>
<reference evidence="2" key="1">
    <citation type="journal article" date="2019" name="Int. J. Syst. Evol. Microbiol.">
        <title>The Global Catalogue of Microorganisms (GCM) 10K type strain sequencing project: providing services to taxonomists for standard genome sequencing and annotation.</title>
        <authorList>
            <consortium name="The Broad Institute Genomics Platform"/>
            <consortium name="The Broad Institute Genome Sequencing Center for Infectious Disease"/>
            <person name="Wu L."/>
            <person name="Ma J."/>
        </authorList>
    </citation>
    <scope>NUCLEOTIDE SEQUENCE [LARGE SCALE GENOMIC DNA]</scope>
    <source>
        <strain evidence="2">CCUG 43117</strain>
    </source>
</reference>
<comment type="caution">
    <text evidence="1">The sequence shown here is derived from an EMBL/GenBank/DDBJ whole genome shotgun (WGS) entry which is preliminary data.</text>
</comment>
<keyword evidence="2" id="KW-1185">Reference proteome</keyword>
<evidence type="ECO:0000313" key="1">
    <source>
        <dbReference type="EMBL" id="MFC5509292.1"/>
    </source>
</evidence>
<name>A0ABW0PBQ4_9HYPH</name>
<sequence length="89" mass="9831">MEYADTWRDACDISKVGPDHQRGPITSDIGLLIRDMVEDRPFKLFKLDGDTVEEGGDDEVTLVDVSDANNPRIHTASGAVFVVRIVLES</sequence>
<dbReference type="RefSeq" id="WP_377818047.1">
    <property type="nucleotide sequence ID" value="NZ_JBHSLU010000161.1"/>
</dbReference>